<dbReference type="Pfam" id="PF05028">
    <property type="entry name" value="PARG_cat_C"/>
    <property type="match status" value="1"/>
</dbReference>
<dbReference type="PROSITE" id="PS50181">
    <property type="entry name" value="FBOX"/>
    <property type="match status" value="1"/>
</dbReference>
<name>A0A818ZHN8_9BILA</name>
<dbReference type="GO" id="GO:0005634">
    <property type="term" value="C:nucleus"/>
    <property type="evidence" value="ECO:0007669"/>
    <property type="project" value="TreeGrafter"/>
</dbReference>
<evidence type="ECO:0000256" key="6">
    <source>
        <dbReference type="SAM" id="MobiDB-lite"/>
    </source>
</evidence>
<dbReference type="GO" id="GO:0005975">
    <property type="term" value="P:carbohydrate metabolic process"/>
    <property type="evidence" value="ECO:0007669"/>
    <property type="project" value="InterPro"/>
</dbReference>
<dbReference type="AlphaFoldDB" id="A0A818ZHN8"/>
<evidence type="ECO:0000256" key="3">
    <source>
        <dbReference type="ARBA" id="ARBA00022801"/>
    </source>
</evidence>
<sequence>ETDEKNNEKRTKTSDVSQEYDDNFEEDIDDAEKNVPDDEELSSRLSNYDEDSREGQFYENKSSQNESSSQPIAENSEYDNVDEEDDGTYQGVPLSEITNVCQQPPTIIDMKDVCERTHTFLIKPFKYTSTDPDAEPQAFYENGTYVDEWDQNYVRLPCSQSYINKNGTQRWSIIQESLIKLQHLAETHMASMDDIKETIEECAGRSYELNCLERLLNEVYTVDERAHFMSAVLSNICTLALNVDKICSRPPPLLRIGSNRTVTMSQKQAASLLSCAFFCLFPRRFNQKVGSEYENYQNPNFNTLFQGGRKGGTTWKLEKLRCVFHYFHRITEKMPNGVISFRRYQLPESCVPKWTESTEPLCKIHITKNKTIEDMDGLLQVDFANKYIGGGVMNEGCVQEEIRFVICPEMLLSLLLCEVIQPNECIFLIGCERFSSYRGYSTSFQFKDNYIDETPKDSWGRKLCHVVAMDAIAFYNRSSQYTLKNMKRELIKAYTCFRVPAALTDPKAGIATGNWGCGAFNGNKQLKAIIQLIAASQAGRPLVYLTFRDQNLVLSFYKVYKYLLDEKATVKDLCTYLQQYTTLYNKITLFDYILETPDETLNITERWRKRLEIKYKLIINGHEEARGVGSKYERIPEGSNDRYAQWANNLTEEQLYTQMMMIKTQLLDLPNELFLYIFQYIKSSHLVQIFSEIKSFRIQALIQSFISHVDISQESEQWIQTYVPNLFNQQNLIALRLQDKYLANISQYLSSSDIQSMHVISSDWTTDILKEGLDHIQQHIKQLWITFTYPHGKGDIANQLFQSDSQYEYLNITGRFLYFDYDDINICTLLTYLSIELEGMHRVFALIEHLPNLQELKVKFRTEERLVQPKPNLDSVITHNKLYRVTFIGCTKYFDHLENFFSTFGSTIEYLTINIDLMYYIIDGKRLENGLLNKMPCLSSLDIIIYSTAVYSNPLDIETFRSTTWQKFNPIIFWNDTHAHQKTIFTLPYKSDRFKHLSNDFISSWISNRSVSLCFEHVHTLSLITTTPLTLETFQFIEKTFLNLKTLELTDPIHLPEFEYENERLRNIPHLNDSFLLNRTVQLLSVTKFSFLARSQYDNYEIFHRFLHLLPNLIYLQMYIGRSLYREILTHEHDKNFIMNALIRIKLLQMVHFYDEKNILNNEEIHYLFPNAQILFDYDDI</sequence>
<feature type="active site" evidence="4">
    <location>
        <position position="400"/>
    </location>
</feature>
<dbReference type="InterPro" id="IPR001810">
    <property type="entry name" value="F-box_dom"/>
</dbReference>
<accession>A0A818ZHN8</accession>
<reference evidence="8" key="1">
    <citation type="submission" date="2021-02" db="EMBL/GenBank/DDBJ databases">
        <authorList>
            <person name="Nowell W R."/>
        </authorList>
    </citation>
    <scope>NUCLEOTIDE SEQUENCE</scope>
</reference>
<protein>
    <recommendedName>
        <fullName evidence="2">poly(ADP-ribose) glycohydrolase</fullName>
        <ecNumber evidence="2">3.2.1.143</ecNumber>
    </recommendedName>
</protein>
<comment type="caution">
    <text evidence="8">The sequence shown here is derived from an EMBL/GenBank/DDBJ whole genome shotgun (WGS) entry which is preliminary data.</text>
</comment>
<evidence type="ECO:0000256" key="1">
    <source>
        <dbReference type="ARBA" id="ARBA00009545"/>
    </source>
</evidence>
<dbReference type="Proteomes" id="UP000663844">
    <property type="component" value="Unassembled WGS sequence"/>
</dbReference>
<dbReference type="PANTHER" id="PTHR12837">
    <property type="entry name" value="POLY ADP-RIBOSE GLYCOHYDROLASE"/>
    <property type="match status" value="1"/>
</dbReference>
<dbReference type="PANTHER" id="PTHR12837:SF0">
    <property type="entry name" value="POLY(ADP-RIBOSE) GLYCOHYDROLASE"/>
    <property type="match status" value="1"/>
</dbReference>
<dbReference type="EC" id="3.2.1.143" evidence="2"/>
<dbReference type="InterPro" id="IPR007724">
    <property type="entry name" value="Poly_GlycHdrlase"/>
</dbReference>
<feature type="compositionally biased region" description="Basic and acidic residues" evidence="6">
    <location>
        <begin position="1"/>
        <end position="13"/>
    </location>
</feature>
<dbReference type="GO" id="GO:0006282">
    <property type="term" value="P:regulation of DNA repair"/>
    <property type="evidence" value="ECO:0007669"/>
    <property type="project" value="InterPro"/>
</dbReference>
<feature type="non-terminal residue" evidence="8">
    <location>
        <position position="1"/>
    </location>
</feature>
<dbReference type="InterPro" id="IPR048362">
    <property type="entry name" value="PARG_helical"/>
</dbReference>
<evidence type="ECO:0000256" key="5">
    <source>
        <dbReference type="PIRSR" id="PIRSR607724-2"/>
    </source>
</evidence>
<dbReference type="EMBL" id="CAJOAZ010001134">
    <property type="protein sequence ID" value="CAF3769656.1"/>
    <property type="molecule type" value="Genomic_DNA"/>
</dbReference>
<feature type="active site" evidence="4">
    <location>
        <position position="382"/>
    </location>
</feature>
<evidence type="ECO:0000313" key="9">
    <source>
        <dbReference type="Proteomes" id="UP000663844"/>
    </source>
</evidence>
<gene>
    <name evidence="8" type="ORF">OXD698_LOCUS16513</name>
</gene>
<evidence type="ECO:0000256" key="4">
    <source>
        <dbReference type="PIRSR" id="PIRSR607724-1"/>
    </source>
</evidence>
<feature type="binding site" evidence="5">
    <location>
        <position position="440"/>
    </location>
    <ligand>
        <name>substrate</name>
    </ligand>
</feature>
<dbReference type="Pfam" id="PF20811">
    <property type="entry name" value="PARG_cat_N"/>
    <property type="match status" value="1"/>
</dbReference>
<dbReference type="GO" id="GO:0004649">
    <property type="term" value="F:poly(ADP-ribose) glycohydrolase activity"/>
    <property type="evidence" value="ECO:0007669"/>
    <property type="project" value="UniProtKB-EC"/>
</dbReference>
<feature type="binding site" evidence="5">
    <location>
        <position position="399"/>
    </location>
    <ligand>
        <name>substrate</name>
    </ligand>
</feature>
<dbReference type="GO" id="GO:0005737">
    <property type="term" value="C:cytoplasm"/>
    <property type="evidence" value="ECO:0007669"/>
    <property type="project" value="TreeGrafter"/>
</dbReference>
<organism evidence="8 9">
    <name type="scientific">Adineta steineri</name>
    <dbReference type="NCBI Taxonomy" id="433720"/>
    <lineage>
        <taxon>Eukaryota</taxon>
        <taxon>Metazoa</taxon>
        <taxon>Spiralia</taxon>
        <taxon>Gnathifera</taxon>
        <taxon>Rotifera</taxon>
        <taxon>Eurotatoria</taxon>
        <taxon>Bdelloidea</taxon>
        <taxon>Adinetida</taxon>
        <taxon>Adinetidae</taxon>
        <taxon>Adineta</taxon>
    </lineage>
</organism>
<dbReference type="GO" id="GO:1990966">
    <property type="term" value="P:ATP generation from poly-ADP-D-ribose"/>
    <property type="evidence" value="ECO:0007669"/>
    <property type="project" value="TreeGrafter"/>
</dbReference>
<feature type="compositionally biased region" description="Acidic residues" evidence="6">
    <location>
        <begin position="76"/>
        <end position="87"/>
    </location>
</feature>
<feature type="active site" evidence="4">
    <location>
        <position position="401"/>
    </location>
</feature>
<evidence type="ECO:0000259" key="7">
    <source>
        <dbReference type="PROSITE" id="PS50181"/>
    </source>
</evidence>
<feature type="region of interest" description="Disordered" evidence="6">
    <location>
        <begin position="1"/>
        <end position="90"/>
    </location>
</feature>
<keyword evidence="3" id="KW-0378">Hydrolase</keyword>
<comment type="similarity">
    <text evidence="1">Belongs to the poly(ADP-ribose) glycohydrolase family.</text>
</comment>
<proteinExistence type="inferred from homology"/>
<evidence type="ECO:0000313" key="8">
    <source>
        <dbReference type="EMBL" id="CAF3769656.1"/>
    </source>
</evidence>
<dbReference type="InterPro" id="IPR046372">
    <property type="entry name" value="PARG_cat_C"/>
</dbReference>
<feature type="compositionally biased region" description="Acidic residues" evidence="6">
    <location>
        <begin position="18"/>
        <end position="30"/>
    </location>
</feature>
<feature type="compositionally biased region" description="Low complexity" evidence="6">
    <location>
        <begin position="59"/>
        <end position="70"/>
    </location>
</feature>
<dbReference type="GO" id="GO:0009225">
    <property type="term" value="P:nucleotide-sugar metabolic process"/>
    <property type="evidence" value="ECO:0007669"/>
    <property type="project" value="TreeGrafter"/>
</dbReference>
<evidence type="ECO:0000256" key="2">
    <source>
        <dbReference type="ARBA" id="ARBA00012255"/>
    </source>
</evidence>
<feature type="binding site" evidence="5">
    <location>
        <position position="385"/>
    </location>
    <ligand>
        <name>substrate</name>
    </ligand>
</feature>
<feature type="domain" description="F-box" evidence="7">
    <location>
        <begin position="663"/>
        <end position="721"/>
    </location>
</feature>